<organism evidence="1 2">
    <name type="scientific">Hufsiella ginkgonis</name>
    <dbReference type="NCBI Taxonomy" id="2695274"/>
    <lineage>
        <taxon>Bacteria</taxon>
        <taxon>Pseudomonadati</taxon>
        <taxon>Bacteroidota</taxon>
        <taxon>Sphingobacteriia</taxon>
        <taxon>Sphingobacteriales</taxon>
        <taxon>Sphingobacteriaceae</taxon>
        <taxon>Hufsiella</taxon>
    </lineage>
</organism>
<comment type="caution">
    <text evidence="1">The sequence shown here is derived from an EMBL/GenBank/DDBJ whole genome shotgun (WGS) entry which is preliminary data.</text>
</comment>
<name>A0A7K1XS93_9SPHI</name>
<dbReference type="EMBL" id="WVHS01000001">
    <property type="protein sequence ID" value="MXV13865.1"/>
    <property type="molecule type" value="Genomic_DNA"/>
</dbReference>
<sequence length="39" mass="4362">MTLAWYVTSCRDIAWSKTPGLITIVLSWGIALAETRIHS</sequence>
<protein>
    <submittedName>
        <fullName evidence="1">Uncharacterized protein</fullName>
    </submittedName>
</protein>
<dbReference type="AlphaFoldDB" id="A0A7K1XS93"/>
<proteinExistence type="predicted"/>
<reference evidence="1 2" key="1">
    <citation type="submission" date="2019-11" db="EMBL/GenBank/DDBJ databases">
        <title>Pedobacter sp. HMF7056 Genome sequencing and assembly.</title>
        <authorList>
            <person name="Kang H."/>
            <person name="Kim H."/>
            <person name="Joh K."/>
        </authorList>
    </citation>
    <scope>NUCLEOTIDE SEQUENCE [LARGE SCALE GENOMIC DNA]</scope>
    <source>
        <strain evidence="1 2">HMF7056</strain>
    </source>
</reference>
<dbReference type="RefSeq" id="WP_160904891.1">
    <property type="nucleotide sequence ID" value="NZ_WVHS01000001.1"/>
</dbReference>
<keyword evidence="2" id="KW-1185">Reference proteome</keyword>
<evidence type="ECO:0000313" key="2">
    <source>
        <dbReference type="Proteomes" id="UP000451233"/>
    </source>
</evidence>
<evidence type="ECO:0000313" key="1">
    <source>
        <dbReference type="EMBL" id="MXV13865.1"/>
    </source>
</evidence>
<dbReference type="Proteomes" id="UP000451233">
    <property type="component" value="Unassembled WGS sequence"/>
</dbReference>
<gene>
    <name evidence="1" type="ORF">GS398_01000</name>
</gene>
<accession>A0A7K1XS93</accession>